<keyword evidence="1" id="KW-0472">Membrane</keyword>
<dbReference type="STRING" id="1236971.JCM9152_3439"/>
<dbReference type="InterPro" id="IPR053154">
    <property type="entry name" value="c-di-AMP_regulator"/>
</dbReference>
<keyword evidence="3" id="KW-1185">Reference proteome</keyword>
<organism evidence="2 3">
    <name type="scientific">Halalkalibacter hemicellulosilyticusJCM 9152</name>
    <dbReference type="NCBI Taxonomy" id="1236971"/>
    <lineage>
        <taxon>Bacteria</taxon>
        <taxon>Bacillati</taxon>
        <taxon>Bacillota</taxon>
        <taxon>Bacilli</taxon>
        <taxon>Bacillales</taxon>
        <taxon>Bacillaceae</taxon>
        <taxon>Halalkalibacter</taxon>
    </lineage>
</organism>
<keyword evidence="1" id="KW-1133">Transmembrane helix</keyword>
<dbReference type="OrthoDB" id="2960905at2"/>
<comment type="caution">
    <text evidence="2">The sequence shown here is derived from an EMBL/GenBank/DDBJ whole genome shotgun (WGS) entry which is preliminary data.</text>
</comment>
<dbReference type="Gene3D" id="2.170.120.40">
    <property type="entry name" value="YbbR-like domain"/>
    <property type="match status" value="2"/>
</dbReference>
<dbReference type="Proteomes" id="UP000018895">
    <property type="component" value="Unassembled WGS sequence"/>
</dbReference>
<dbReference type="PANTHER" id="PTHR37804">
    <property type="entry name" value="CDAA REGULATORY PROTEIN CDAR"/>
    <property type="match status" value="1"/>
</dbReference>
<keyword evidence="1" id="KW-0812">Transmembrane</keyword>
<sequence length="411" mass="45472">MDKLFNNHWFVKMIAFFIALMLFTMVNIDDMTNQTGLLPTNQATYTLEEVELSVLYNEEVYELIDYPEHVQVTLKGPQTSITLFQLARGSYEVVADVSDRGEGAHTVSVEHRGFPSDLSVSVEPQYVRVELQEKQTVSLPVQVEFMNEDEVVEGYSLGTPIVSPVNVEVTAARDQVSQVKHARAFIDVSGADQTIEDAAPVQLYDENGNELDLEVEPAVVDITVPVTSPNRTVPTRVTRVGDLPEGMSIDELEIEPEEVTIYGPLEIIDNINVISVGELDLSDLDESQTIEMTIPLPNGVESVSPEIATVQVSIAEEETEEFENIPIDLIGDSDEDEVTFMDGIEPSTTVIAQGAADLLARMTADDIQAFVDVSQLSRGEHDVDVQINGPPHIRFQLRDETIPVQIQLKSE</sequence>
<evidence type="ECO:0000313" key="3">
    <source>
        <dbReference type="Proteomes" id="UP000018895"/>
    </source>
</evidence>
<dbReference type="Pfam" id="PF07949">
    <property type="entry name" value="YbbR"/>
    <property type="match status" value="3"/>
</dbReference>
<gene>
    <name evidence="2" type="ORF">JCM9152_3439</name>
</gene>
<dbReference type="AlphaFoldDB" id="W4QJ69"/>
<protein>
    <submittedName>
        <fullName evidence="2">Uncharacterized secreted protein associated with spyDAC</fullName>
    </submittedName>
</protein>
<dbReference type="InterPro" id="IPR012505">
    <property type="entry name" value="YbbR"/>
</dbReference>
<feature type="transmembrane region" description="Helical" evidence="1">
    <location>
        <begin position="9"/>
        <end position="28"/>
    </location>
</feature>
<dbReference type="EMBL" id="BAUU01000026">
    <property type="protein sequence ID" value="GAE31937.1"/>
    <property type="molecule type" value="Genomic_DNA"/>
</dbReference>
<dbReference type="RefSeq" id="WP_035346158.1">
    <property type="nucleotide sequence ID" value="NZ_BAUU01000026.1"/>
</dbReference>
<dbReference type="PANTHER" id="PTHR37804:SF1">
    <property type="entry name" value="CDAA REGULATORY PROTEIN CDAR"/>
    <property type="match status" value="1"/>
</dbReference>
<name>W4QJ69_9BACI</name>
<evidence type="ECO:0000313" key="2">
    <source>
        <dbReference type="EMBL" id="GAE31937.1"/>
    </source>
</evidence>
<evidence type="ECO:0000256" key="1">
    <source>
        <dbReference type="SAM" id="Phobius"/>
    </source>
</evidence>
<reference evidence="2" key="1">
    <citation type="journal article" date="2014" name="Genome Announc.">
        <title>Draft Genome Sequences of Three Alkaliphilic Bacillus Strains, Bacillus wakoensis JCM 9140T, Bacillus akibai JCM 9157T, and Bacillus hemicellulosilyticus JCM 9152T.</title>
        <authorList>
            <person name="Yuki M."/>
            <person name="Oshima K."/>
            <person name="Suda W."/>
            <person name="Oshida Y."/>
            <person name="Kitamura K."/>
            <person name="Iida T."/>
            <person name="Hattori M."/>
            <person name="Ohkuma M."/>
        </authorList>
    </citation>
    <scope>NUCLEOTIDE SEQUENCE [LARGE SCALE GENOMIC DNA]</scope>
    <source>
        <strain evidence="2">JCM 9152</strain>
    </source>
</reference>
<accession>W4QJ69</accession>
<dbReference type="Gene3D" id="2.170.120.30">
    <property type="match status" value="2"/>
</dbReference>
<proteinExistence type="predicted"/>